<protein>
    <recommendedName>
        <fullName evidence="4">Integral membrane protein</fullName>
    </recommendedName>
</protein>
<feature type="transmembrane region" description="Helical" evidence="1">
    <location>
        <begin position="109"/>
        <end position="131"/>
    </location>
</feature>
<dbReference type="Proteomes" id="UP000028864">
    <property type="component" value="Unassembled WGS sequence"/>
</dbReference>
<reference evidence="2" key="1">
    <citation type="submission" date="2014-05" db="EMBL/GenBank/DDBJ databases">
        <authorList>
            <person name="Urmite Genomes"/>
        </authorList>
    </citation>
    <scope>NUCLEOTIDE SEQUENCE</scope>
    <source>
        <strain evidence="2">DSM 44074</strain>
    </source>
</reference>
<name>A0AAV2WP16_MYCNE</name>
<organism evidence="2 3">
    <name type="scientific">Mycolicibacterium neoaurum</name>
    <name type="common">Mycobacterium neoaurum</name>
    <dbReference type="NCBI Taxonomy" id="1795"/>
    <lineage>
        <taxon>Bacteria</taxon>
        <taxon>Bacillati</taxon>
        <taxon>Actinomycetota</taxon>
        <taxon>Actinomycetes</taxon>
        <taxon>Mycobacteriales</taxon>
        <taxon>Mycobacteriaceae</taxon>
        <taxon>Mycolicibacterium</taxon>
    </lineage>
</organism>
<keyword evidence="1" id="KW-0812">Transmembrane</keyword>
<dbReference type="EMBL" id="LK021339">
    <property type="protein sequence ID" value="CDQ45661.1"/>
    <property type="molecule type" value="Genomic_DNA"/>
</dbReference>
<feature type="transmembrane region" description="Helical" evidence="1">
    <location>
        <begin position="54"/>
        <end position="73"/>
    </location>
</feature>
<dbReference type="AlphaFoldDB" id="A0AAV2WP16"/>
<reference evidence="2" key="2">
    <citation type="submission" date="2015-09" db="EMBL/GenBank/DDBJ databases">
        <title>Draft genome sequence of Mycobacterium neoaurum DSM 44074.</title>
        <authorList>
            <person name="Croce O."/>
            <person name="Robert C."/>
            <person name="Raoult D."/>
            <person name="Drancourt M."/>
        </authorList>
    </citation>
    <scope>NUCLEOTIDE SEQUENCE</scope>
    <source>
        <strain evidence="2">DSM 44074</strain>
    </source>
</reference>
<evidence type="ECO:0000256" key="1">
    <source>
        <dbReference type="SAM" id="Phobius"/>
    </source>
</evidence>
<feature type="transmembrane region" description="Helical" evidence="1">
    <location>
        <begin position="80"/>
        <end position="103"/>
    </location>
</feature>
<evidence type="ECO:0000313" key="3">
    <source>
        <dbReference type="Proteomes" id="UP000028864"/>
    </source>
</evidence>
<sequence length="134" mass="13472">MSAITASATSARSDAFLRLVMRVDAIIVGLAGVGLLAATGWFADLSGLPHAVELGVGIFSVSYGAVVLVLAALQRVRPGGIATVVANAICTVLAVGVVVAGVFPLTGLGIALVLGVGLYTLAMAELQWVGVRRT</sequence>
<gene>
    <name evidence="2" type="ORF">BN1047_03560</name>
</gene>
<proteinExistence type="predicted"/>
<dbReference type="RefSeq" id="WP_030136289.1">
    <property type="nucleotide sequence ID" value="NZ_LK021339.1"/>
</dbReference>
<evidence type="ECO:0008006" key="4">
    <source>
        <dbReference type="Google" id="ProtNLM"/>
    </source>
</evidence>
<accession>A0AAV2WP16</accession>
<keyword evidence="1" id="KW-1133">Transmembrane helix</keyword>
<feature type="transmembrane region" description="Helical" evidence="1">
    <location>
        <begin position="21"/>
        <end position="42"/>
    </location>
</feature>
<evidence type="ECO:0000313" key="2">
    <source>
        <dbReference type="EMBL" id="CDQ45661.1"/>
    </source>
</evidence>
<keyword evidence="1" id="KW-0472">Membrane</keyword>